<evidence type="ECO:0000313" key="1">
    <source>
        <dbReference type="EMBL" id="MDM7491457.1"/>
    </source>
</evidence>
<dbReference type="Proteomes" id="UP001233164">
    <property type="component" value="Unassembled WGS sequence"/>
</dbReference>
<proteinExistence type="predicted"/>
<accession>A0ABT7RUY4</accession>
<protein>
    <recommendedName>
        <fullName evidence="3">SGNH hydrolase-type esterase domain-containing protein</fullName>
    </recommendedName>
</protein>
<dbReference type="EMBL" id="JAUBOF010000164">
    <property type="protein sequence ID" value="MDM7491457.1"/>
    <property type="molecule type" value="Genomic_DNA"/>
</dbReference>
<dbReference type="SUPFAM" id="SSF52266">
    <property type="entry name" value="SGNH hydrolase"/>
    <property type="match status" value="1"/>
</dbReference>
<organism evidence="1 2">
    <name type="scientific">Rhodococcus indonesiensis</name>
    <dbReference type="NCBI Taxonomy" id="3055869"/>
    <lineage>
        <taxon>Bacteria</taxon>
        <taxon>Bacillati</taxon>
        <taxon>Actinomycetota</taxon>
        <taxon>Actinomycetes</taxon>
        <taxon>Mycobacteriales</taxon>
        <taxon>Nocardiaceae</taxon>
        <taxon>Rhodococcus</taxon>
    </lineage>
</organism>
<reference evidence="1 2" key="1">
    <citation type="submission" date="2023-06" db="EMBL/GenBank/DDBJ databases">
        <title>Rhodococcus indonesiensis sp. nov a new member of the Rhodococcus ruber lineage isolated from a sediment of neutral hot spring.</title>
        <authorList>
            <person name="Kusuma A.B."/>
            <person name="Fenylestari G."/>
            <person name="Ammar F."/>
            <person name="Nouioui I."/>
            <person name="Goodfellow M."/>
        </authorList>
    </citation>
    <scope>NUCLEOTIDE SEQUENCE [LARGE SCALE GENOMIC DNA]</scope>
    <source>
        <strain evidence="1 2">CSLK01-03</strain>
    </source>
</reference>
<name>A0ABT7RUY4_9NOCA</name>
<dbReference type="RefSeq" id="WP_289382252.1">
    <property type="nucleotide sequence ID" value="NZ_JAUBOF010000164.1"/>
</dbReference>
<gene>
    <name evidence="1" type="ORF">QT969_24550</name>
</gene>
<evidence type="ECO:0000313" key="2">
    <source>
        <dbReference type="Proteomes" id="UP001233164"/>
    </source>
</evidence>
<comment type="caution">
    <text evidence="1">The sequence shown here is derived from an EMBL/GenBank/DDBJ whole genome shotgun (WGS) entry which is preliminary data.</text>
</comment>
<dbReference type="InterPro" id="IPR036514">
    <property type="entry name" value="SGNH_hydro_sf"/>
</dbReference>
<keyword evidence="2" id="KW-1185">Reference proteome</keyword>
<evidence type="ECO:0008006" key="3">
    <source>
        <dbReference type="Google" id="ProtNLM"/>
    </source>
</evidence>
<dbReference type="Gene3D" id="3.40.50.1110">
    <property type="entry name" value="SGNH hydrolase"/>
    <property type="match status" value="1"/>
</dbReference>
<sequence length="500" mass="52044">MPQAYQDYIAANAGGGAAVAAISTFGDPITAAGQGGGIKWHELVSDWLGIPAYNPSIPDEAPADIATRQGGLAPAVTVTGDRIPATTDPVTVTAITPSNGWITNAPGNADRGKFVGRLCGVAGTLAHDQSTGAWTFTRTAAGTVAIPCPPGSVFRVDASKSHRGDIQTFWGGRNGSATLLRDTRSMRDYLTEPKWFLVLSILTGGADTSGSAGHTDITQRNAQLATEFGANYFDMRHYLIDNGLSDAGITPTAQDAPDIAADTVPSSLRDDNVHPNATGHWVIARKIAQLIVDKGWVDDTAATIPPSRTPSNDPTVLDLPTSGAVASMAASTELRNAQNMSIRVVGHVDSLTSLSSIVRRSTVTGDQRSWNLMSLSTQRLRIQLFQSGTSTPVVTMDSTVSPTYTPGDRLGLGVDVDAAARSAMFYTSTDGTNWTQLGTAVTGAATTIFAGTAPLELTGFAGDVESLRVTSVDGSVVYVDENFTDGAAIDWTLSGGAAVA</sequence>